<dbReference type="AlphaFoldDB" id="A4J7P0"/>
<feature type="binding site" evidence="3">
    <location>
        <begin position="173"/>
        <end position="180"/>
    </location>
    <ligand>
        <name>ATP</name>
        <dbReference type="ChEBI" id="CHEBI:30616"/>
    </ligand>
</feature>
<dbReference type="InterPro" id="IPR050206">
    <property type="entry name" value="FtsK/SpoIIIE/SftA"/>
</dbReference>
<keyword evidence="2 3" id="KW-0067">ATP-binding</keyword>
<dbReference type="HOGENOM" id="CLU_666876_0_0_9"/>
<dbReference type="InterPro" id="IPR002543">
    <property type="entry name" value="FtsK_dom"/>
</dbReference>
<dbReference type="eggNOG" id="COG1674">
    <property type="taxonomic scope" value="Bacteria"/>
</dbReference>
<evidence type="ECO:0000256" key="1">
    <source>
        <dbReference type="ARBA" id="ARBA00022741"/>
    </source>
</evidence>
<dbReference type="OrthoDB" id="9807790at2"/>
<organism evidence="5 6">
    <name type="scientific">Desulforamulus reducens (strain ATCC BAA-1160 / DSM 100696 / MI-1)</name>
    <name type="common">Desulfotomaculum reducens</name>
    <dbReference type="NCBI Taxonomy" id="349161"/>
    <lineage>
        <taxon>Bacteria</taxon>
        <taxon>Bacillati</taxon>
        <taxon>Bacillota</taxon>
        <taxon>Clostridia</taxon>
        <taxon>Eubacteriales</taxon>
        <taxon>Peptococcaceae</taxon>
        <taxon>Desulforamulus</taxon>
    </lineage>
</organism>
<dbReference type="Proteomes" id="UP000001556">
    <property type="component" value="Chromosome"/>
</dbReference>
<dbReference type="PANTHER" id="PTHR22683">
    <property type="entry name" value="SPORULATION PROTEIN RELATED"/>
    <property type="match status" value="1"/>
</dbReference>
<dbReference type="GO" id="GO:0051301">
    <property type="term" value="P:cell division"/>
    <property type="evidence" value="ECO:0007669"/>
    <property type="project" value="UniProtKB-KW"/>
</dbReference>
<name>A4J7P0_DESRM</name>
<evidence type="ECO:0000256" key="2">
    <source>
        <dbReference type="ARBA" id="ARBA00022840"/>
    </source>
</evidence>
<gene>
    <name evidence="5" type="ordered locus">Dred_2583</name>
</gene>
<evidence type="ECO:0000313" key="6">
    <source>
        <dbReference type="Proteomes" id="UP000001556"/>
    </source>
</evidence>
<dbReference type="GO" id="GO:0005524">
    <property type="term" value="F:ATP binding"/>
    <property type="evidence" value="ECO:0007669"/>
    <property type="project" value="UniProtKB-UniRule"/>
</dbReference>
<keyword evidence="5" id="KW-0131">Cell cycle</keyword>
<dbReference type="PROSITE" id="PS50901">
    <property type="entry name" value="FTSK"/>
    <property type="match status" value="1"/>
</dbReference>
<dbReference type="EMBL" id="CP000612">
    <property type="protein sequence ID" value="ABO51093.1"/>
    <property type="molecule type" value="Genomic_DNA"/>
</dbReference>
<dbReference type="PANTHER" id="PTHR22683:SF1">
    <property type="entry name" value="TYPE VII SECRETION SYSTEM PROTEIN ESSC"/>
    <property type="match status" value="1"/>
</dbReference>
<dbReference type="SUPFAM" id="SSF52540">
    <property type="entry name" value="P-loop containing nucleoside triphosphate hydrolases"/>
    <property type="match status" value="1"/>
</dbReference>
<dbReference type="Pfam" id="PF01580">
    <property type="entry name" value="FtsK_SpoIIIE"/>
    <property type="match status" value="1"/>
</dbReference>
<dbReference type="Gene3D" id="3.40.50.300">
    <property type="entry name" value="P-loop containing nucleotide triphosphate hydrolases"/>
    <property type="match status" value="1"/>
</dbReference>
<dbReference type="STRING" id="349161.Dred_2583"/>
<evidence type="ECO:0000256" key="3">
    <source>
        <dbReference type="PROSITE-ProRule" id="PRU00289"/>
    </source>
</evidence>
<keyword evidence="6" id="KW-1185">Reference proteome</keyword>
<keyword evidence="1 3" id="KW-0547">Nucleotide-binding</keyword>
<evidence type="ECO:0000313" key="5">
    <source>
        <dbReference type="EMBL" id="ABO51093.1"/>
    </source>
</evidence>
<keyword evidence="5" id="KW-0132">Cell division</keyword>
<dbReference type="KEGG" id="drm:Dred_2583"/>
<evidence type="ECO:0000259" key="4">
    <source>
        <dbReference type="PROSITE" id="PS50901"/>
    </source>
</evidence>
<dbReference type="GO" id="GO:0003677">
    <property type="term" value="F:DNA binding"/>
    <property type="evidence" value="ECO:0007669"/>
    <property type="project" value="InterPro"/>
</dbReference>
<dbReference type="InterPro" id="IPR027417">
    <property type="entry name" value="P-loop_NTPase"/>
</dbReference>
<accession>A4J7P0</accession>
<dbReference type="RefSeq" id="WP_011878891.1">
    <property type="nucleotide sequence ID" value="NC_009253.1"/>
</dbReference>
<feature type="domain" description="FtsK" evidence="4">
    <location>
        <begin position="156"/>
        <end position="346"/>
    </location>
</feature>
<sequence>MKFKESLREAKRKFIWNLGYHPLVTPKPETFIQTLKKEIRTRPGRELESEIENIMFELKLYNGSGEYAMHLNTVKKAENHFVTFWQLPRGLTYRQYQDKREVFCNNLKAQVIIEERNGSLMIEVIQGVLPSKKGFEFDISKYPDMLLPVMIGWDQAGPVVIDLQKLPHLLITGTTGTGKSICMQNIILSLANNSNVMLYGCDIGRVNMAFISDRAVFAKDIFESLDVISYLVGIMNKRLQVIESIPGCVDIVGFNESNPDNKLPFLTLLIDEFGFTSEKMTRIKEEKELRRQIYTNIAGMALLARKTGIHLVVGLQKSSDELIPTTVRDMFTGRIAHRAESQSASQVALGNSDAYYLPSTPGRAILKIGNEFRIFQGAFYDPKKARAYLAKTSLRRDNRYYAEQQTNRLPTS</sequence>
<reference evidence="5 6" key="1">
    <citation type="submission" date="2007-03" db="EMBL/GenBank/DDBJ databases">
        <title>Complete sequence of Desulfotomaculum reducens MI-1.</title>
        <authorList>
            <consortium name="US DOE Joint Genome Institute"/>
            <person name="Copeland A."/>
            <person name="Lucas S."/>
            <person name="Lapidus A."/>
            <person name="Barry K."/>
            <person name="Detter J.C."/>
            <person name="Glavina del Rio T."/>
            <person name="Hammon N."/>
            <person name="Israni S."/>
            <person name="Dalin E."/>
            <person name="Tice H."/>
            <person name="Pitluck S."/>
            <person name="Sims D."/>
            <person name="Brettin T."/>
            <person name="Bruce D."/>
            <person name="Han C."/>
            <person name="Tapia R."/>
            <person name="Schmutz J."/>
            <person name="Larimer F."/>
            <person name="Land M."/>
            <person name="Hauser L."/>
            <person name="Kyrpides N."/>
            <person name="Kim E."/>
            <person name="Tebo B.M."/>
            <person name="Richardson P."/>
        </authorList>
    </citation>
    <scope>NUCLEOTIDE SEQUENCE [LARGE SCALE GENOMIC DNA]</scope>
    <source>
        <strain evidence="5 6">MI-1</strain>
    </source>
</reference>
<proteinExistence type="predicted"/>
<protein>
    <submittedName>
        <fullName evidence="5">Cell division protein FtsK/SpoIIIE</fullName>
    </submittedName>
</protein>